<evidence type="ECO:0000256" key="1">
    <source>
        <dbReference type="ARBA" id="ARBA00012274"/>
    </source>
</evidence>
<dbReference type="Proteomes" id="UP000001272">
    <property type="component" value="Segment"/>
</dbReference>
<dbReference type="InterPro" id="IPR012348">
    <property type="entry name" value="RNR-like"/>
</dbReference>
<dbReference type="EMBL" id="HQ829472">
    <property type="protein sequence ID" value="AEN93893.1"/>
    <property type="molecule type" value="Genomic_DNA"/>
</dbReference>
<dbReference type="EC" id="1.17.4.1" evidence="1"/>
<keyword evidence="3" id="KW-1185">Reference proteome</keyword>
<dbReference type="UniPathway" id="UPA00326"/>
<dbReference type="InterPro" id="IPR009078">
    <property type="entry name" value="Ferritin-like_SF"/>
</dbReference>
<dbReference type="GeneID" id="14008046"/>
<dbReference type="GO" id="GO:0004748">
    <property type="term" value="F:ribonucleoside-diphosphate reductase activity, thioredoxin disulfide as acceptor"/>
    <property type="evidence" value="ECO:0007669"/>
    <property type="project" value="UniProtKB-EC"/>
</dbReference>
<dbReference type="KEGG" id="vg:14008046"/>
<protein>
    <recommendedName>
        <fullName evidence="1">ribonucleoside-diphosphate reductase</fullName>
        <ecNumber evidence="1">1.17.4.1</ecNumber>
    </recommendedName>
</protein>
<reference evidence="2 3" key="1">
    <citation type="journal article" date="2010" name="Dian Zi Xian Wei Xue Bao">
        <title>Morphological observation on lytic cycle of bacteriophag Bp7.</title>
        <authorList>
            <person name="Liu X."/>
            <person name="Ren H."/>
            <person name="Liu W."/>
            <person name="Wen J."/>
            <person name="Zou L."/>
            <person name="Liu C."/>
        </authorList>
    </citation>
    <scope>NUCLEOTIDE SEQUENCE [LARGE SCALE GENOMIC DNA]</scope>
</reference>
<gene>
    <name evidence="2" type="primary">nrdB</name>
    <name evidence="2" type="ORF">EpBp7_0176</name>
</gene>
<dbReference type="Gene3D" id="1.10.620.20">
    <property type="entry name" value="Ribonucleotide Reductase, subunit A"/>
    <property type="match status" value="1"/>
</dbReference>
<accession>G3MUM3</accession>
<proteinExistence type="predicted"/>
<organism evidence="2 3">
    <name type="scientific">Escherichia phage Bp7</name>
    <dbReference type="NCBI Taxonomy" id="1052121"/>
    <lineage>
        <taxon>Viruses</taxon>
        <taxon>Duplodnaviria</taxon>
        <taxon>Heunggongvirae</taxon>
        <taxon>Uroviricota</taxon>
        <taxon>Caudoviricetes</taxon>
        <taxon>Pantevenvirales</taxon>
        <taxon>Straboviridae</taxon>
        <taxon>Tevenvirinae</taxon>
        <taxon>Dhakavirus</taxon>
        <taxon>Dhakavirus bp7</taxon>
    </lineage>
</organism>
<dbReference type="RefSeq" id="YP_007004217.1">
    <property type="nucleotide sequence ID" value="NC_019500.1"/>
</dbReference>
<sequence>MSTVFNTTPVDVLVEPMFFGSGLGIARYDIQRHKVFEELCEKQLSFFWRPEEVNLMMDSAQLISFQSSNKIYLPIT</sequence>
<name>G3MUM3_9CAUD</name>
<dbReference type="SUPFAM" id="SSF47240">
    <property type="entry name" value="Ferritin-like"/>
    <property type="match status" value="1"/>
</dbReference>
<evidence type="ECO:0000313" key="2">
    <source>
        <dbReference type="EMBL" id="AEN93893.1"/>
    </source>
</evidence>
<evidence type="ECO:0000313" key="3">
    <source>
        <dbReference type="Proteomes" id="UP000001272"/>
    </source>
</evidence>